<protein>
    <recommendedName>
        <fullName evidence="3">DUF222 domain-containing protein</fullName>
    </recommendedName>
</protein>
<name>A0ABS9YT58_9MYCO</name>
<evidence type="ECO:0000313" key="1">
    <source>
        <dbReference type="EMBL" id="MCI4674077.1"/>
    </source>
</evidence>
<dbReference type="RefSeq" id="WP_243070553.1">
    <property type="nucleotide sequence ID" value="NZ_JAIVFL010000001.1"/>
</dbReference>
<dbReference type="EMBL" id="JAIVFL010000001">
    <property type="protein sequence ID" value="MCI4674077.1"/>
    <property type="molecule type" value="Genomic_DNA"/>
</dbReference>
<proteinExistence type="predicted"/>
<comment type="caution">
    <text evidence="1">The sequence shown here is derived from an EMBL/GenBank/DDBJ whole genome shotgun (WGS) entry which is preliminary data.</text>
</comment>
<evidence type="ECO:0000313" key="2">
    <source>
        <dbReference type="Proteomes" id="UP001139068"/>
    </source>
</evidence>
<sequence>MFRRTMAMLTDQFPGSEIALGIQLKHIASRALANRSTQGYANADNSWADHLESAIDAARFRRIEDLYHAHKAGEPIGYGPGSDRIAQTFTDIQHAVQARGGDATVERTMLRKARLSIRFGTLNHCAMDENNPVGAACLDSTVIPEGHKGPLQDRCRPDRCVNSVIGPEHLPIWATQRRTLLTLINTPTLPTCRKDVLQRELGEVDAVLSKAPEEPQ</sequence>
<organism evidence="1 2">
    <name type="scientific">Candidatus Mycolicibacterium alkanivorans</name>
    <dbReference type="NCBI Taxonomy" id="2954114"/>
    <lineage>
        <taxon>Bacteria</taxon>
        <taxon>Bacillati</taxon>
        <taxon>Actinomycetota</taxon>
        <taxon>Actinomycetes</taxon>
        <taxon>Mycobacteriales</taxon>
        <taxon>Mycobacteriaceae</taxon>
        <taxon>Mycolicibacterium</taxon>
    </lineage>
</organism>
<dbReference type="Proteomes" id="UP001139068">
    <property type="component" value="Unassembled WGS sequence"/>
</dbReference>
<gene>
    <name evidence="1" type="ORF">K9U37_03590</name>
</gene>
<keyword evidence="2" id="KW-1185">Reference proteome</keyword>
<accession>A0ABS9YT58</accession>
<evidence type="ECO:0008006" key="3">
    <source>
        <dbReference type="Google" id="ProtNLM"/>
    </source>
</evidence>
<reference evidence="1" key="1">
    <citation type="journal article" date="2022" name="ISME J.">
        <title>Identification of active gaseous-alkane degraders at natural gas seeps.</title>
        <authorList>
            <person name="Farhan Ul Haque M."/>
            <person name="Hernandez M."/>
            <person name="Crombie A.T."/>
            <person name="Murrell J.C."/>
        </authorList>
    </citation>
    <scope>NUCLEOTIDE SEQUENCE</scope>
    <source>
        <strain evidence="1">ANDR5</strain>
    </source>
</reference>